<proteinExistence type="predicted"/>
<feature type="compositionally biased region" description="Polar residues" evidence="1">
    <location>
        <begin position="192"/>
        <end position="205"/>
    </location>
</feature>
<protein>
    <submittedName>
        <fullName evidence="3">Myb-like domain-containing protein</fullName>
    </submittedName>
</protein>
<sequence>MSPEGKEEVICLDVPGEEMLTWLPPSPPPSDSGDDIYYDSTGEYWFEQLPMAECRLPTTIHELHRPRPLTPTSSLVPEQFVPEIIVPPSTPYQVAPGSMAPSVVMPPIVALPPSPTGMCTVASGIIRDIVSSPSASLSSVSHERGINLIPQTGVSSGAAYLDTSNLLRPATPSRLPGSVDEAIDSVRKSAQKTLSVQGTQRSQAGSGRPSLLDSRCGKAELRRPFTPPPRHREAIDYDGSEWSIAEDYEALMILTELQRLPSHLHSSKTGQYANWDMVSILLDPLSEIYRSPRQCSLHYQMVVQPREEGRMVTLDPITKKTRRVPLSTGEMIHMKRGRTKTDQQYLADILKLMSGQYDKKAKALKAASLKQTALFRPKKTNDDTERWCPLQSQELKFAELGIRYDAATTCSAVVDYRSERREKLREQDRERSRLKEEEEQKKEAMVMEQQRSHEQKLIRKESAVTAIPGIIYYQKVSYGAVMDYAQQQLAAASTPVVNTPVVSTVRTYTSGGCVQSQLMSNMSGQGTAYAGDAPQVIVSQRTYVDHPQVFPKFQAVSGAAPGAHQISTRRVAISVGSGTSTQHQIIMTGGTQMGSSSGQQPYAVVVNSQDTLSGQQLGSRFQYTTRQEGVGERQTVYRTIPSTGTKKGLTVPTAQRQKMFQIATGYGTSPEAQQQIYATTSHAGRTLIMSQGDASQIGEASQIQMIRPQIQSGGISMRQDVRSKINQRTPGRLYVTTATGDRTYLMPQSQVRMMPGGQRITPKRTAGAIHAKTIGGQPQVAMMLPRGGPVQQIRTIPRNVGYQSSRVPSIGLVMSGNSRNSDNVAGSATTKQLPSAGGISRQTISSASSSTRQVTVAVQGVGSSTPAILQDHPVSIPAQQTQYLPSITLSSQASVQQRYVTSQPGGSGGTPSAGNTAGGMQPSYTDIS</sequence>
<reference evidence="3" key="1">
    <citation type="submission" date="2017-02" db="UniProtKB">
        <authorList>
            <consortium name="WormBaseParasite"/>
        </authorList>
    </citation>
    <scope>IDENTIFICATION</scope>
</reference>
<accession>A0A0R3RQ39</accession>
<feature type="region of interest" description="Disordered" evidence="1">
    <location>
        <begin position="192"/>
        <end position="234"/>
    </location>
</feature>
<dbReference type="WBParaSite" id="EEL_0000375901-mRNA-1">
    <property type="protein sequence ID" value="EEL_0000375901-mRNA-1"/>
    <property type="gene ID" value="EEL_0000375901"/>
</dbReference>
<feature type="compositionally biased region" description="Polar residues" evidence="1">
    <location>
        <begin position="821"/>
        <end position="833"/>
    </location>
</feature>
<dbReference type="AlphaFoldDB" id="A0A0R3RQ39"/>
<evidence type="ECO:0000256" key="1">
    <source>
        <dbReference type="SAM" id="MobiDB-lite"/>
    </source>
</evidence>
<evidence type="ECO:0000313" key="2">
    <source>
        <dbReference type="Proteomes" id="UP000050640"/>
    </source>
</evidence>
<dbReference type="STRING" id="1147741.A0A0R3RQ39"/>
<dbReference type="Proteomes" id="UP000050640">
    <property type="component" value="Unplaced"/>
</dbReference>
<name>A0A0R3RQ39_9BILA</name>
<feature type="region of interest" description="Disordered" evidence="1">
    <location>
        <begin position="421"/>
        <end position="440"/>
    </location>
</feature>
<feature type="compositionally biased region" description="Low complexity" evidence="1">
    <location>
        <begin position="839"/>
        <end position="851"/>
    </location>
</feature>
<feature type="region of interest" description="Disordered" evidence="1">
    <location>
        <begin position="898"/>
        <end position="928"/>
    </location>
</feature>
<evidence type="ECO:0000313" key="3">
    <source>
        <dbReference type="WBParaSite" id="EEL_0000375901-mRNA-1"/>
    </source>
</evidence>
<organism evidence="2 3">
    <name type="scientific">Elaeophora elaphi</name>
    <dbReference type="NCBI Taxonomy" id="1147741"/>
    <lineage>
        <taxon>Eukaryota</taxon>
        <taxon>Metazoa</taxon>
        <taxon>Ecdysozoa</taxon>
        <taxon>Nematoda</taxon>
        <taxon>Chromadorea</taxon>
        <taxon>Rhabditida</taxon>
        <taxon>Spirurina</taxon>
        <taxon>Spiruromorpha</taxon>
        <taxon>Filarioidea</taxon>
        <taxon>Onchocercidae</taxon>
        <taxon>Elaeophora</taxon>
    </lineage>
</organism>
<feature type="region of interest" description="Disordered" evidence="1">
    <location>
        <begin position="821"/>
        <end position="851"/>
    </location>
</feature>
<keyword evidence="2" id="KW-1185">Reference proteome</keyword>